<dbReference type="InterPro" id="IPR000835">
    <property type="entry name" value="HTH_MarR-typ"/>
</dbReference>
<feature type="domain" description="HTH marR-type" evidence="4">
    <location>
        <begin position="24"/>
        <end position="153"/>
    </location>
</feature>
<keyword evidence="2" id="KW-0238">DNA-binding</keyword>
<organism evidence="5 6">
    <name type="scientific">Salinisphaera orenii MK-B5</name>
    <dbReference type="NCBI Taxonomy" id="856730"/>
    <lineage>
        <taxon>Bacteria</taxon>
        <taxon>Pseudomonadati</taxon>
        <taxon>Pseudomonadota</taxon>
        <taxon>Gammaproteobacteria</taxon>
        <taxon>Salinisphaerales</taxon>
        <taxon>Salinisphaeraceae</taxon>
        <taxon>Salinisphaera</taxon>
    </lineage>
</organism>
<dbReference type="PROSITE" id="PS01117">
    <property type="entry name" value="HTH_MARR_1"/>
    <property type="match status" value="1"/>
</dbReference>
<evidence type="ECO:0000259" key="4">
    <source>
        <dbReference type="PROSITE" id="PS50995"/>
    </source>
</evidence>
<keyword evidence="3" id="KW-0804">Transcription</keyword>
<dbReference type="EMBL" id="AYKH01000017">
    <property type="protein sequence ID" value="ROO26910.1"/>
    <property type="molecule type" value="Genomic_DNA"/>
</dbReference>
<keyword evidence="1" id="KW-0805">Transcription regulation</keyword>
<dbReference type="Gene3D" id="1.10.10.10">
    <property type="entry name" value="Winged helix-like DNA-binding domain superfamily/Winged helix DNA-binding domain"/>
    <property type="match status" value="1"/>
</dbReference>
<reference evidence="5 6" key="1">
    <citation type="submission" date="2013-10" db="EMBL/GenBank/DDBJ databases">
        <title>Salinisphaera orenii MK-B5 Genome Sequencing.</title>
        <authorList>
            <person name="Lai Q."/>
            <person name="Li C."/>
            <person name="Shao Z."/>
        </authorList>
    </citation>
    <scope>NUCLEOTIDE SEQUENCE [LARGE SCALE GENOMIC DNA]</scope>
    <source>
        <strain evidence="5 6">MK-B5</strain>
    </source>
</reference>
<dbReference type="PANTHER" id="PTHR33164">
    <property type="entry name" value="TRANSCRIPTIONAL REGULATOR, MARR FAMILY"/>
    <property type="match status" value="1"/>
</dbReference>
<accession>A0A423PMT7</accession>
<dbReference type="GO" id="GO:0006950">
    <property type="term" value="P:response to stress"/>
    <property type="evidence" value="ECO:0007669"/>
    <property type="project" value="TreeGrafter"/>
</dbReference>
<sequence length="166" mass="19122">MPDPFDVAEELAHIEARSPLLVRPGFLIRRLHQIHSALFTKETEGFNITPVQYSVLTALAEHGEMDQMTLAHEIGLERTSVGEVLRRLEQRELVERRPSREDGRVRLTRATRQGRNHVRRMTEAVARAHERTIEALDGPDRDLFVLYLARLVEANNELGTVPFRLR</sequence>
<evidence type="ECO:0000256" key="1">
    <source>
        <dbReference type="ARBA" id="ARBA00023015"/>
    </source>
</evidence>
<dbReference type="InterPro" id="IPR036388">
    <property type="entry name" value="WH-like_DNA-bd_sf"/>
</dbReference>
<dbReference type="SMART" id="SM00347">
    <property type="entry name" value="HTH_MARR"/>
    <property type="match status" value="1"/>
</dbReference>
<dbReference type="SUPFAM" id="SSF46785">
    <property type="entry name" value="Winged helix' DNA-binding domain"/>
    <property type="match status" value="1"/>
</dbReference>
<dbReference type="InterPro" id="IPR023187">
    <property type="entry name" value="Tscrpt_reg_MarR-type_CS"/>
</dbReference>
<gene>
    <name evidence="5" type="ORF">SAOR_09640</name>
</gene>
<evidence type="ECO:0000256" key="3">
    <source>
        <dbReference type="ARBA" id="ARBA00023163"/>
    </source>
</evidence>
<dbReference type="AlphaFoldDB" id="A0A423PMT7"/>
<name>A0A423PMT7_9GAMM</name>
<dbReference type="Pfam" id="PF01047">
    <property type="entry name" value="MarR"/>
    <property type="match status" value="1"/>
</dbReference>
<dbReference type="PROSITE" id="PS50995">
    <property type="entry name" value="HTH_MARR_2"/>
    <property type="match status" value="1"/>
</dbReference>
<dbReference type="InterPro" id="IPR036390">
    <property type="entry name" value="WH_DNA-bd_sf"/>
</dbReference>
<evidence type="ECO:0000313" key="6">
    <source>
        <dbReference type="Proteomes" id="UP000283993"/>
    </source>
</evidence>
<dbReference type="RefSeq" id="WP_123631244.1">
    <property type="nucleotide sequence ID" value="NZ_AYKH01000017.1"/>
</dbReference>
<dbReference type="PANTHER" id="PTHR33164:SF95">
    <property type="entry name" value="TRANSCRIPTIONAL REGULATOR"/>
    <property type="match status" value="1"/>
</dbReference>
<comment type="caution">
    <text evidence="5">The sequence shown here is derived from an EMBL/GenBank/DDBJ whole genome shotgun (WGS) entry which is preliminary data.</text>
</comment>
<keyword evidence="6" id="KW-1185">Reference proteome</keyword>
<protein>
    <submittedName>
        <fullName evidence="5">MarR family transcriptional regulator</fullName>
    </submittedName>
</protein>
<dbReference type="InterPro" id="IPR039422">
    <property type="entry name" value="MarR/SlyA-like"/>
</dbReference>
<evidence type="ECO:0000313" key="5">
    <source>
        <dbReference type="EMBL" id="ROO26910.1"/>
    </source>
</evidence>
<dbReference type="GO" id="GO:0003677">
    <property type="term" value="F:DNA binding"/>
    <property type="evidence" value="ECO:0007669"/>
    <property type="project" value="UniProtKB-KW"/>
</dbReference>
<dbReference type="GO" id="GO:0003700">
    <property type="term" value="F:DNA-binding transcription factor activity"/>
    <property type="evidence" value="ECO:0007669"/>
    <property type="project" value="InterPro"/>
</dbReference>
<evidence type="ECO:0000256" key="2">
    <source>
        <dbReference type="ARBA" id="ARBA00023125"/>
    </source>
</evidence>
<proteinExistence type="predicted"/>
<dbReference type="Proteomes" id="UP000283993">
    <property type="component" value="Unassembled WGS sequence"/>
</dbReference>